<keyword evidence="3" id="KW-1185">Reference proteome</keyword>
<accession>A0A1C9C4Y3</accession>
<dbReference type="RefSeq" id="YP_009507409.1">
    <property type="nucleotide sequence ID" value="NC_038553.1"/>
</dbReference>
<evidence type="ECO:0000256" key="1">
    <source>
        <dbReference type="SAM" id="Phobius"/>
    </source>
</evidence>
<dbReference type="SUPFAM" id="SSF49899">
    <property type="entry name" value="Concanavalin A-like lectins/glucanases"/>
    <property type="match status" value="1"/>
</dbReference>
<feature type="transmembrane region" description="Helical" evidence="1">
    <location>
        <begin position="35"/>
        <end position="54"/>
    </location>
</feature>
<dbReference type="EMBL" id="KX008963">
    <property type="protein sequence ID" value="AOM63343.1"/>
    <property type="molecule type" value="Genomic_DNA"/>
</dbReference>
<protein>
    <submittedName>
        <fullName evidence="2">Uncharacterized protein</fullName>
    </submittedName>
</protein>
<proteinExistence type="predicted"/>
<keyword evidence="1" id="KW-0472">Membrane</keyword>
<name>A0A1C9C4Y3_HAV01</name>
<dbReference type="GeneID" id="37618393"/>
<keyword evidence="1" id="KW-1133">Transmembrane helix</keyword>
<dbReference type="Gene3D" id="2.60.120.200">
    <property type="match status" value="1"/>
</dbReference>
<dbReference type="Proteomes" id="UP000232488">
    <property type="component" value="Segment"/>
</dbReference>
<keyword evidence="1" id="KW-0812">Transmembrane</keyword>
<evidence type="ECO:0000313" key="2">
    <source>
        <dbReference type="EMBL" id="AOM63343.1"/>
    </source>
</evidence>
<reference evidence="2 3" key="1">
    <citation type="submission" date="2016-03" db="EMBL/GenBank/DDBJ databases">
        <title>Genome sequences of a Phycodnavirus, Heterosigma akashiwo virus strain 53.</title>
        <authorList>
            <person name="Ueki S."/>
            <person name="Ogura Y."/>
            <person name="Hayashi T."/>
        </authorList>
    </citation>
    <scope>NUCLEOTIDE SEQUENCE [LARGE SCALE GENOMIC DNA]</scope>
    <source>
        <strain evidence="2">HaV53</strain>
    </source>
</reference>
<organismHost>
    <name type="scientific">Heterosigma akashiwo</name>
    <name type="common">Chromophytic alga</name>
    <name type="synonym">Heterosigma carterae</name>
    <dbReference type="NCBI Taxonomy" id="2829"/>
</organismHost>
<dbReference type="InterPro" id="IPR013320">
    <property type="entry name" value="ConA-like_dom_sf"/>
</dbReference>
<evidence type="ECO:0000313" key="3">
    <source>
        <dbReference type="Proteomes" id="UP000232488"/>
    </source>
</evidence>
<organism evidence="2 3">
    <name type="scientific">Heterosigma akashiwo virus 01</name>
    <name type="common">HaV01</name>
    <dbReference type="NCBI Taxonomy" id="97195"/>
    <lineage>
        <taxon>Viruses</taxon>
        <taxon>Varidnaviria</taxon>
        <taxon>Bamfordvirae</taxon>
        <taxon>Nucleocytoviricota</taxon>
        <taxon>Megaviricetes</taxon>
        <taxon>Algavirales</taxon>
        <taxon>Phycodnaviridae</taxon>
        <taxon>Raphidovirus</taxon>
        <taxon>Raphidovirus japonicum</taxon>
    </lineage>
</organism>
<gene>
    <name evidence="2" type="primary">HaV53_ORF12</name>
</gene>
<dbReference type="KEGG" id="vg:37618393"/>
<sequence length="119" mass="13652">MNSISGHYRSYMSIYTNNNQGGNSITRYFDFIKNITLICIVCFILMCFVLYAFVYDNTKIVFFDDFNNLHNWNIENTLGGDGNGCYEYYTSSNVVIDDSVLNIFPSLNTHTSIDQMTGN</sequence>